<comment type="pathway">
    <text evidence="2">Glycan biosynthesis; alginate biosynthesis.</text>
</comment>
<evidence type="ECO:0000256" key="5">
    <source>
        <dbReference type="ARBA" id="ARBA00022764"/>
    </source>
</evidence>
<comment type="caution">
    <text evidence="8">The sequence shown here is derived from an EMBL/GenBank/DDBJ whole genome shotgun (WGS) entry which is preliminary data.</text>
</comment>
<proteinExistence type="predicted"/>
<dbReference type="InterPro" id="IPR031811">
    <property type="entry name" value="ALGX/ALGJ_SGNH-like"/>
</dbReference>
<name>A0ABU0LBC7_XANAG</name>
<keyword evidence="9" id="KW-1185">Reference proteome</keyword>
<evidence type="ECO:0000256" key="1">
    <source>
        <dbReference type="ARBA" id="ARBA00004418"/>
    </source>
</evidence>
<protein>
    <recommendedName>
        <fullName evidence="7">AlgX/AlgJ SGNH hydrolase-like domain-containing protein</fullName>
    </recommendedName>
</protein>
<dbReference type="RefSeq" id="WP_237345071.1">
    <property type="nucleotide sequence ID" value="NZ_JABWGX010000007.1"/>
</dbReference>
<sequence>MNLLSRHRRYLGTLVAGIFGLLLLSNVIPDPLGGWKVRTPMEADWGLLKRVQVMLRNAPAFVNDNFGFRASLPVLRRTLREALASPDSYPIYAGRDGQLFWGLERTPEQSSGAVVRSVEVARFVTMIGVMQRQLQPLGTKVVVALPPNAQSVELEALPAWNDLLRYPTTEYDAALAGLRAEGVSAVDLRQVLRDSPRPRYLLTDTHWNERSSLLAFNAVMVAAGHADWQVNPAGVVGLPVPMGRRGDLLRAMRMPPEVKEENFKLRLKDRAGDARPDPALTHHNTHPAFRSVARDYAATGARVLILGDSFSAGLWPRLFVNGDVSVVGWMHASHTVTGTCDFNFDDVVRFKPDLLIYARTERFFVCPPHAWPVGLPEPDPNAVPAGAAP</sequence>
<evidence type="ECO:0000313" key="9">
    <source>
        <dbReference type="Proteomes" id="UP001241747"/>
    </source>
</evidence>
<evidence type="ECO:0000256" key="6">
    <source>
        <dbReference type="ARBA" id="ARBA00022841"/>
    </source>
</evidence>
<reference evidence="8 9" key="1">
    <citation type="submission" date="2023-07" db="EMBL/GenBank/DDBJ databases">
        <title>Genomic Encyclopedia of Type Strains, Phase IV (KMG-IV): sequencing the most valuable type-strain genomes for metagenomic binning, comparative biology and taxonomic classification.</title>
        <authorList>
            <person name="Goeker M."/>
        </authorList>
    </citation>
    <scope>NUCLEOTIDE SEQUENCE [LARGE SCALE GENOMIC DNA]</scope>
    <source>
        <strain evidence="8 9">DSM 3770</strain>
    </source>
</reference>
<keyword evidence="4" id="KW-0732">Signal</keyword>
<dbReference type="Pfam" id="PF16822">
    <property type="entry name" value="ALGX"/>
    <property type="match status" value="1"/>
</dbReference>
<evidence type="ECO:0000256" key="2">
    <source>
        <dbReference type="ARBA" id="ARBA00005182"/>
    </source>
</evidence>
<keyword evidence="5" id="KW-0574">Periplasm</keyword>
<accession>A0ABU0LBC7</accession>
<feature type="domain" description="AlgX/AlgJ SGNH hydrolase-like" evidence="7">
    <location>
        <begin position="92"/>
        <end position="260"/>
    </location>
</feature>
<evidence type="ECO:0000259" key="7">
    <source>
        <dbReference type="Pfam" id="PF16822"/>
    </source>
</evidence>
<comment type="subcellular location">
    <subcellularLocation>
        <location evidence="1">Periplasm</location>
    </subcellularLocation>
</comment>
<gene>
    <name evidence="8" type="ORF">QOZ94_001216</name>
</gene>
<dbReference type="Proteomes" id="UP001241747">
    <property type="component" value="Unassembled WGS sequence"/>
</dbReference>
<keyword evidence="6" id="KW-0016">Alginate biosynthesis</keyword>
<keyword evidence="3" id="KW-0808">Transferase</keyword>
<dbReference type="EMBL" id="JAUSVY010000002">
    <property type="protein sequence ID" value="MDQ0504442.1"/>
    <property type="molecule type" value="Genomic_DNA"/>
</dbReference>
<organism evidence="8 9">
    <name type="scientific">Xanthobacter agilis</name>
    <dbReference type="NCBI Taxonomy" id="47492"/>
    <lineage>
        <taxon>Bacteria</taxon>
        <taxon>Pseudomonadati</taxon>
        <taxon>Pseudomonadota</taxon>
        <taxon>Alphaproteobacteria</taxon>
        <taxon>Hyphomicrobiales</taxon>
        <taxon>Xanthobacteraceae</taxon>
        <taxon>Xanthobacter</taxon>
    </lineage>
</organism>
<evidence type="ECO:0000256" key="4">
    <source>
        <dbReference type="ARBA" id="ARBA00022729"/>
    </source>
</evidence>
<evidence type="ECO:0000256" key="3">
    <source>
        <dbReference type="ARBA" id="ARBA00022679"/>
    </source>
</evidence>
<evidence type="ECO:0000313" key="8">
    <source>
        <dbReference type="EMBL" id="MDQ0504442.1"/>
    </source>
</evidence>